<evidence type="ECO:0000313" key="2">
    <source>
        <dbReference type="Proteomes" id="UP000680865"/>
    </source>
</evidence>
<evidence type="ECO:0000313" key="1">
    <source>
        <dbReference type="EMBL" id="GIM79946.1"/>
    </source>
</evidence>
<sequence length="148" mass="15539">MFVLVLAGCGTPAKTMTGAEAIQQIDDYLKDAVAAAPAGVSLVRKADATNGSGCVRGLSDSGFTGQVKAEVAYEAQVDPAVAAQYLQALGDLFDRKWGKPERSADNVGVYVDEVRLYGDYWPEIKRLTVGGNSGCVWVGGTPGPDDRP</sequence>
<keyword evidence="2" id="KW-1185">Reference proteome</keyword>
<organism evidence="1 2">
    <name type="scientific">Winogradskya consettensis</name>
    <dbReference type="NCBI Taxonomy" id="113560"/>
    <lineage>
        <taxon>Bacteria</taxon>
        <taxon>Bacillati</taxon>
        <taxon>Actinomycetota</taxon>
        <taxon>Actinomycetes</taxon>
        <taxon>Micromonosporales</taxon>
        <taxon>Micromonosporaceae</taxon>
        <taxon>Winogradskya</taxon>
    </lineage>
</organism>
<proteinExistence type="predicted"/>
<dbReference type="EMBL" id="BOQP01000040">
    <property type="protein sequence ID" value="GIM79946.1"/>
    <property type="molecule type" value="Genomic_DNA"/>
</dbReference>
<gene>
    <name evidence="1" type="ORF">Aco04nite_68130</name>
</gene>
<dbReference type="AlphaFoldDB" id="A0A919VWV6"/>
<comment type="caution">
    <text evidence="1">The sequence shown here is derived from an EMBL/GenBank/DDBJ whole genome shotgun (WGS) entry which is preliminary data.</text>
</comment>
<reference evidence="1" key="1">
    <citation type="submission" date="2021-03" db="EMBL/GenBank/DDBJ databases">
        <title>Whole genome shotgun sequence of Actinoplanes consettensis NBRC 14913.</title>
        <authorList>
            <person name="Komaki H."/>
            <person name="Tamura T."/>
        </authorList>
    </citation>
    <scope>NUCLEOTIDE SEQUENCE</scope>
    <source>
        <strain evidence="1">NBRC 14913</strain>
    </source>
</reference>
<evidence type="ECO:0008006" key="3">
    <source>
        <dbReference type="Google" id="ProtNLM"/>
    </source>
</evidence>
<protein>
    <recommendedName>
        <fullName evidence="3">Lipoprotein</fullName>
    </recommendedName>
</protein>
<name>A0A919VWV6_9ACTN</name>
<accession>A0A919VWV6</accession>
<dbReference type="Proteomes" id="UP000680865">
    <property type="component" value="Unassembled WGS sequence"/>
</dbReference>